<protein>
    <submittedName>
        <fullName evidence="3">Beta-lactamase family protein</fullName>
    </submittedName>
</protein>
<dbReference type="PANTHER" id="PTHR46825:SF7">
    <property type="entry name" value="D-ALANYL-D-ALANINE CARBOXYPEPTIDASE"/>
    <property type="match status" value="1"/>
</dbReference>
<proteinExistence type="predicted"/>
<dbReference type="PANTHER" id="PTHR46825">
    <property type="entry name" value="D-ALANYL-D-ALANINE-CARBOXYPEPTIDASE/ENDOPEPTIDASE AMPH"/>
    <property type="match status" value="1"/>
</dbReference>
<keyword evidence="4" id="KW-1185">Reference proteome</keyword>
<evidence type="ECO:0000313" key="4">
    <source>
        <dbReference type="Proteomes" id="UP000611521"/>
    </source>
</evidence>
<feature type="region of interest" description="Disordered" evidence="1">
    <location>
        <begin position="235"/>
        <end position="254"/>
    </location>
</feature>
<sequence>MHLRSSRRVRAAVGGVLALALALTGCTGSDSEFSYTPPKQVDAKLPDDVTGQLQAAVERAIVASGSSGAIVGVWVPWSGEWVTGVGTQGPDGAEVTTDMSFRIADVTRLMTCDVLYGMADDGTVELDTPVPKYVSGVADLSDITLLDLCNGTSGVGSSEAVVKPYWLNTPGREWAPLQLASFGLGTARTPAHTEYRESDAGYLMLGMALERVSGRSASELIAKYVTGPLELASTSLPPRESAAPSPSPALKGTFLPPAEGGGYDCAAPVDITKSSSSIGFTDSGVVSTITDLGRYAQAEARQALRAKNAEPARFGAPLPVSPGAPSWYQATGGGYLVGSMVGQHGWVPGYATAAYSDPATGFTVAVTLNGSSAGGAMAAYLAWELAAIASKAPAAEGQTAPEFGLPFTAEQYAQSIADAAICAPPAAE</sequence>
<dbReference type="InterPro" id="IPR050491">
    <property type="entry name" value="AmpC-like"/>
</dbReference>
<dbReference type="InterPro" id="IPR012338">
    <property type="entry name" value="Beta-lactam/transpept-like"/>
</dbReference>
<dbReference type="Proteomes" id="UP000611521">
    <property type="component" value="Unassembled WGS sequence"/>
</dbReference>
<dbReference type="EMBL" id="JACSPX010000001">
    <property type="protein sequence ID" value="MBD8011870.1"/>
    <property type="molecule type" value="Genomic_DNA"/>
</dbReference>
<dbReference type="PROSITE" id="PS51257">
    <property type="entry name" value="PROKAR_LIPOPROTEIN"/>
    <property type="match status" value="1"/>
</dbReference>
<name>A0ABR8W4C3_9MICO</name>
<evidence type="ECO:0000256" key="1">
    <source>
        <dbReference type="SAM" id="MobiDB-lite"/>
    </source>
</evidence>
<feature type="domain" description="Beta-lactamase-related" evidence="2">
    <location>
        <begin position="67"/>
        <end position="385"/>
    </location>
</feature>
<organism evidence="3 4">
    <name type="scientific">Microbacterium commune</name>
    <dbReference type="NCBI Taxonomy" id="2762219"/>
    <lineage>
        <taxon>Bacteria</taxon>
        <taxon>Bacillati</taxon>
        <taxon>Actinomycetota</taxon>
        <taxon>Actinomycetes</taxon>
        <taxon>Micrococcales</taxon>
        <taxon>Microbacteriaceae</taxon>
        <taxon>Microbacterium</taxon>
    </lineage>
</organism>
<comment type="caution">
    <text evidence="3">The sequence shown here is derived from an EMBL/GenBank/DDBJ whole genome shotgun (WGS) entry which is preliminary data.</text>
</comment>
<dbReference type="RefSeq" id="WP_071645074.1">
    <property type="nucleotide sequence ID" value="NZ_JACSPX010000001.1"/>
</dbReference>
<accession>A0ABR8W4C3</accession>
<dbReference type="Pfam" id="PF00144">
    <property type="entry name" value="Beta-lactamase"/>
    <property type="match status" value="1"/>
</dbReference>
<dbReference type="Gene3D" id="3.40.710.10">
    <property type="entry name" value="DD-peptidase/beta-lactamase superfamily"/>
    <property type="match status" value="1"/>
</dbReference>
<reference evidence="3 4" key="1">
    <citation type="submission" date="2020-08" db="EMBL/GenBank/DDBJ databases">
        <title>A Genomic Blueprint of the Chicken Gut Microbiome.</title>
        <authorList>
            <person name="Gilroy R."/>
            <person name="Ravi A."/>
            <person name="Getino M."/>
            <person name="Pursley I."/>
            <person name="Horton D.L."/>
            <person name="Alikhan N.-F."/>
            <person name="Baker D."/>
            <person name="Gharbi K."/>
            <person name="Hall N."/>
            <person name="Watson M."/>
            <person name="Adriaenssens E.M."/>
            <person name="Foster-Nyarko E."/>
            <person name="Jarju S."/>
            <person name="Secka A."/>
            <person name="Antonio M."/>
            <person name="Oren A."/>
            <person name="Chaudhuri R."/>
            <person name="La Ragione R.M."/>
            <person name="Hildebrand F."/>
            <person name="Pallen M.J."/>
        </authorList>
    </citation>
    <scope>NUCLEOTIDE SEQUENCE [LARGE SCALE GENOMIC DNA]</scope>
    <source>
        <strain evidence="3 4">Re1</strain>
    </source>
</reference>
<gene>
    <name evidence="3" type="ORF">H9633_06115</name>
</gene>
<dbReference type="InterPro" id="IPR001466">
    <property type="entry name" value="Beta-lactam-related"/>
</dbReference>
<dbReference type="SUPFAM" id="SSF56601">
    <property type="entry name" value="beta-lactamase/transpeptidase-like"/>
    <property type="match status" value="1"/>
</dbReference>
<evidence type="ECO:0000313" key="3">
    <source>
        <dbReference type="EMBL" id="MBD8011870.1"/>
    </source>
</evidence>
<evidence type="ECO:0000259" key="2">
    <source>
        <dbReference type="Pfam" id="PF00144"/>
    </source>
</evidence>